<accession>A0ABR1DYY9</accession>
<protein>
    <submittedName>
        <fullName evidence="1">Uncharacterized protein</fullName>
    </submittedName>
</protein>
<dbReference type="Proteomes" id="UP001303046">
    <property type="component" value="Unassembled WGS sequence"/>
</dbReference>
<keyword evidence="2" id="KW-1185">Reference proteome</keyword>
<proteinExistence type="predicted"/>
<gene>
    <name evidence="1" type="primary">Necator_chrV.g18931</name>
    <name evidence="1" type="ORF">RB195_014140</name>
</gene>
<evidence type="ECO:0000313" key="2">
    <source>
        <dbReference type="Proteomes" id="UP001303046"/>
    </source>
</evidence>
<organism evidence="1 2">
    <name type="scientific">Necator americanus</name>
    <name type="common">Human hookworm</name>
    <dbReference type="NCBI Taxonomy" id="51031"/>
    <lineage>
        <taxon>Eukaryota</taxon>
        <taxon>Metazoa</taxon>
        <taxon>Ecdysozoa</taxon>
        <taxon>Nematoda</taxon>
        <taxon>Chromadorea</taxon>
        <taxon>Rhabditida</taxon>
        <taxon>Rhabditina</taxon>
        <taxon>Rhabditomorpha</taxon>
        <taxon>Strongyloidea</taxon>
        <taxon>Ancylostomatidae</taxon>
        <taxon>Bunostominae</taxon>
        <taxon>Necator</taxon>
    </lineage>
</organism>
<dbReference type="EMBL" id="JAVFWL010000005">
    <property type="protein sequence ID" value="KAK6755590.1"/>
    <property type="molecule type" value="Genomic_DNA"/>
</dbReference>
<reference evidence="1 2" key="1">
    <citation type="submission" date="2023-08" db="EMBL/GenBank/DDBJ databases">
        <title>A Necator americanus chromosomal reference genome.</title>
        <authorList>
            <person name="Ilik V."/>
            <person name="Petrzelkova K.J."/>
            <person name="Pardy F."/>
            <person name="Fuh T."/>
            <person name="Niatou-Singa F.S."/>
            <person name="Gouil Q."/>
            <person name="Baker L."/>
            <person name="Ritchie M.E."/>
            <person name="Jex A.R."/>
            <person name="Gazzola D."/>
            <person name="Li H."/>
            <person name="Toshio Fujiwara R."/>
            <person name="Zhan B."/>
            <person name="Aroian R.V."/>
            <person name="Pafco B."/>
            <person name="Schwarz E.M."/>
        </authorList>
    </citation>
    <scope>NUCLEOTIDE SEQUENCE [LARGE SCALE GENOMIC DNA]</scope>
    <source>
        <strain evidence="1 2">Aroian</strain>
        <tissue evidence="1">Whole animal</tissue>
    </source>
</reference>
<sequence length="80" mass="9238">MKLRVYLSAIRPIMMYGLETCAAPSTLMERLERMRRKLLRRLLFYFWPKETSSSPSSTSFVGSVGFKLAEATWSKAEVLD</sequence>
<name>A0ABR1DYY9_NECAM</name>
<comment type="caution">
    <text evidence="1">The sequence shown here is derived from an EMBL/GenBank/DDBJ whole genome shotgun (WGS) entry which is preliminary data.</text>
</comment>
<evidence type="ECO:0000313" key="1">
    <source>
        <dbReference type="EMBL" id="KAK6755590.1"/>
    </source>
</evidence>